<evidence type="ECO:0000256" key="13">
    <source>
        <dbReference type="HAMAP-Rule" id="MF_01810"/>
    </source>
</evidence>
<feature type="domain" description="Membrane insertase YidC/Oxa/ALB C-terminal" evidence="15">
    <location>
        <begin position="378"/>
        <end position="577"/>
    </location>
</feature>
<evidence type="ECO:0000313" key="18">
    <source>
        <dbReference type="Proteomes" id="UP000245762"/>
    </source>
</evidence>
<dbReference type="InterPro" id="IPR028055">
    <property type="entry name" value="YidC/Oxa/ALB_C"/>
</dbReference>
<evidence type="ECO:0000256" key="11">
    <source>
        <dbReference type="ARBA" id="ARBA00033245"/>
    </source>
</evidence>
<dbReference type="HAMAP" id="MF_01810">
    <property type="entry name" value="YidC_type1"/>
    <property type="match status" value="1"/>
</dbReference>
<evidence type="ECO:0000256" key="12">
    <source>
        <dbReference type="ARBA" id="ARBA00033342"/>
    </source>
</evidence>
<evidence type="ECO:0000256" key="8">
    <source>
        <dbReference type="ARBA" id="ARBA00022989"/>
    </source>
</evidence>
<keyword evidence="7 13" id="KW-0653">Protein transport</keyword>
<dbReference type="GO" id="GO:0015031">
    <property type="term" value="P:protein transport"/>
    <property type="evidence" value="ECO:0007669"/>
    <property type="project" value="UniProtKB-KW"/>
</dbReference>
<dbReference type="NCBIfam" id="NF002359">
    <property type="entry name" value="PRK01318.2-6"/>
    <property type="match status" value="1"/>
</dbReference>
<evidence type="ECO:0000256" key="5">
    <source>
        <dbReference type="ARBA" id="ARBA00022475"/>
    </source>
</evidence>
<dbReference type="NCBIfam" id="TIGR03592">
    <property type="entry name" value="yidC_oxa1_cterm"/>
    <property type="match status" value="1"/>
</dbReference>
<comment type="similarity">
    <text evidence="2 13">Belongs to the OXA1/ALB3/YidC family. Type 1 subfamily.</text>
</comment>
<dbReference type="Gene3D" id="2.70.98.90">
    <property type="match status" value="1"/>
</dbReference>
<dbReference type="InterPro" id="IPR047196">
    <property type="entry name" value="YidC_ALB_C"/>
</dbReference>
<dbReference type="InterPro" id="IPR001708">
    <property type="entry name" value="YidC/ALB3/OXA1/COX18"/>
</dbReference>
<keyword evidence="4 13" id="KW-0813">Transport</keyword>
<dbReference type="AlphaFoldDB" id="A0A316L055"/>
<sequence>MEEKKLDVKSIIGFVLIFGILIYMFYQNQPTPEELEAQKAEQEKVEAAAKETEAIKETVVDNEPAQINLQDSTAVASYKSSVGAFGFTTASEGTTKLENKVLYLEVDNKGGQIIEARMKNFVDHDSVPIYLVRDGNASFGINFSTADNRVLNTLDLFFEPSFSENGDNQVLSMKAKISQNQFLEYRYEMKPNDYLVDFTIRSQGLNGVINSTRPIDLEWNLKGIRHDKSVLYENRYTRLTYNHDEGKISKLSESSDLDEETETDVKWLSYRQHFFSSILATDTHFKSAELSSTNLVEEESKETLFTKAYTTKTVLELQGGELSQNMHWYYGPTDVKVLEDYEDLGLVESIPFGWGIFGWINRYVFTPFYSFLSSFLPFGIAIVIMTIIVRLALSPVTYKSYLSQAKMKVLKPEITEINERLKDNAMKKQQETMKLYNKAGVSPMSGCIPALLQLPIFYSLFMFFPTSFALRQKSFLWAEDLSSYDTIFNLPFAIPFYGDHVSLFPILASVAIFFYMTMTTGQSMQMQQQPGMPNMKFIMYLSPVMMLFFFNNYASGLSLYYFISNLITIFIMLAIKKYILNEDKIHAQIQENKKKPKKENKFQKKMREMMEQAEAQKKTGKR</sequence>
<dbReference type="InterPro" id="IPR028053">
    <property type="entry name" value="Membr_insert_YidC_N"/>
</dbReference>
<dbReference type="EMBL" id="QGEG01000004">
    <property type="protein sequence ID" value="PWL37533.1"/>
    <property type="molecule type" value="Genomic_DNA"/>
</dbReference>
<accession>A0A316L055</accession>
<keyword evidence="8 13" id="KW-1133">Transmembrane helix</keyword>
<dbReference type="Pfam" id="PF02096">
    <property type="entry name" value="60KD_IMP"/>
    <property type="match status" value="1"/>
</dbReference>
<dbReference type="Proteomes" id="UP000245762">
    <property type="component" value="Unassembled WGS sequence"/>
</dbReference>
<feature type="transmembrane region" description="Helical" evidence="13">
    <location>
        <begin position="537"/>
        <end position="553"/>
    </location>
</feature>
<comment type="subcellular location">
    <subcellularLocation>
        <location evidence="1">Cell inner membrane</location>
        <topology evidence="1">Multi-pass membrane protein</topology>
    </subcellularLocation>
    <subcellularLocation>
        <location evidence="13">Cell membrane</location>
        <topology evidence="13">Multi-pass membrane protein</topology>
    </subcellularLocation>
</comment>
<gene>
    <name evidence="13" type="primary">yidC</name>
    <name evidence="17" type="ORF">DKG77_14580</name>
</gene>
<dbReference type="InterPro" id="IPR038221">
    <property type="entry name" value="YidC_periplasmic_sf"/>
</dbReference>
<evidence type="ECO:0000256" key="6">
    <source>
        <dbReference type="ARBA" id="ARBA00022692"/>
    </source>
</evidence>
<dbReference type="GO" id="GO:0032977">
    <property type="term" value="F:membrane insertase activity"/>
    <property type="evidence" value="ECO:0007669"/>
    <property type="project" value="InterPro"/>
</dbReference>
<keyword evidence="6 13" id="KW-0812">Transmembrane</keyword>
<dbReference type="RefSeq" id="WP_109664521.1">
    <property type="nucleotide sequence ID" value="NZ_QGEG01000004.1"/>
</dbReference>
<evidence type="ECO:0000256" key="10">
    <source>
        <dbReference type="ARBA" id="ARBA00023186"/>
    </source>
</evidence>
<name>A0A316L055_9FLAO</name>
<dbReference type="GO" id="GO:0005886">
    <property type="term" value="C:plasma membrane"/>
    <property type="evidence" value="ECO:0007669"/>
    <property type="project" value="UniProtKB-SubCell"/>
</dbReference>
<evidence type="ECO:0000259" key="15">
    <source>
        <dbReference type="Pfam" id="PF02096"/>
    </source>
</evidence>
<dbReference type="CDD" id="cd19961">
    <property type="entry name" value="EcYidC-like_peri"/>
    <property type="match status" value="1"/>
</dbReference>
<dbReference type="CDD" id="cd20070">
    <property type="entry name" value="5TM_YidC_Alb3"/>
    <property type="match status" value="1"/>
</dbReference>
<evidence type="ECO:0000256" key="9">
    <source>
        <dbReference type="ARBA" id="ARBA00023136"/>
    </source>
</evidence>
<evidence type="ECO:0000256" key="4">
    <source>
        <dbReference type="ARBA" id="ARBA00022448"/>
    </source>
</evidence>
<feature type="transmembrane region" description="Helical" evidence="13">
    <location>
        <begin position="490"/>
        <end position="516"/>
    </location>
</feature>
<evidence type="ECO:0000259" key="16">
    <source>
        <dbReference type="Pfam" id="PF14849"/>
    </source>
</evidence>
<feature type="compositionally biased region" description="Basic and acidic residues" evidence="14">
    <location>
        <begin position="599"/>
        <end position="622"/>
    </location>
</feature>
<dbReference type="NCBIfam" id="TIGR03593">
    <property type="entry name" value="yidC_nterm"/>
    <property type="match status" value="1"/>
</dbReference>
<organism evidence="17 18">
    <name type="scientific">Flagellimonas aquimarina</name>
    <dbReference type="NCBI Taxonomy" id="2201895"/>
    <lineage>
        <taxon>Bacteria</taxon>
        <taxon>Pseudomonadati</taxon>
        <taxon>Bacteroidota</taxon>
        <taxon>Flavobacteriia</taxon>
        <taxon>Flavobacteriales</taxon>
        <taxon>Flavobacteriaceae</taxon>
        <taxon>Flagellimonas</taxon>
    </lineage>
</organism>
<dbReference type="OrthoDB" id="9780552at2"/>
<evidence type="ECO:0000256" key="2">
    <source>
        <dbReference type="ARBA" id="ARBA00010527"/>
    </source>
</evidence>
<evidence type="ECO:0000256" key="3">
    <source>
        <dbReference type="ARBA" id="ARBA00015325"/>
    </source>
</evidence>
<comment type="caution">
    <text evidence="17">The sequence shown here is derived from an EMBL/GenBank/DDBJ whole genome shotgun (WGS) entry which is preliminary data.</text>
</comment>
<dbReference type="PANTHER" id="PTHR12428">
    <property type="entry name" value="OXA1"/>
    <property type="match status" value="1"/>
</dbReference>
<evidence type="ECO:0000313" key="17">
    <source>
        <dbReference type="EMBL" id="PWL37533.1"/>
    </source>
</evidence>
<dbReference type="Pfam" id="PF14849">
    <property type="entry name" value="YidC_periplas"/>
    <property type="match status" value="1"/>
</dbReference>
<feature type="transmembrane region" description="Helical" evidence="13">
    <location>
        <begin position="368"/>
        <end position="393"/>
    </location>
</feature>
<dbReference type="PRINTS" id="PR00701">
    <property type="entry name" value="60KDINNERMP"/>
</dbReference>
<dbReference type="PANTHER" id="PTHR12428:SF65">
    <property type="entry name" value="CYTOCHROME C OXIDASE ASSEMBLY PROTEIN COX18, MITOCHONDRIAL"/>
    <property type="match status" value="1"/>
</dbReference>
<comment type="function">
    <text evidence="13">Required for the insertion and/or proper folding and/or complex formation of integral membrane proteins into the membrane. Involved in integration of membrane proteins that insert both dependently and independently of the Sec translocase complex, as well as at least some lipoproteins. Aids folding of multispanning membrane proteins.</text>
</comment>
<dbReference type="GO" id="GO:0051205">
    <property type="term" value="P:protein insertion into membrane"/>
    <property type="evidence" value="ECO:0007669"/>
    <property type="project" value="TreeGrafter"/>
</dbReference>
<dbReference type="NCBIfam" id="NF002356">
    <property type="entry name" value="PRK01318.2-3"/>
    <property type="match status" value="1"/>
</dbReference>
<dbReference type="InterPro" id="IPR019998">
    <property type="entry name" value="Membr_insert_YidC"/>
</dbReference>
<keyword evidence="9 13" id="KW-0472">Membrane</keyword>
<proteinExistence type="inferred from homology"/>
<keyword evidence="10 13" id="KW-0143">Chaperone</keyword>
<feature type="region of interest" description="Disordered" evidence="14">
    <location>
        <begin position="591"/>
        <end position="622"/>
    </location>
</feature>
<feature type="transmembrane region" description="Helical" evidence="13">
    <location>
        <begin position="559"/>
        <end position="575"/>
    </location>
</feature>
<protein>
    <recommendedName>
        <fullName evidence="3 13">Membrane protein insertase YidC</fullName>
    </recommendedName>
    <alternativeName>
        <fullName evidence="12 13">Foldase YidC</fullName>
    </alternativeName>
    <alternativeName>
        <fullName evidence="11 13">Membrane integrase YidC</fullName>
    </alternativeName>
    <alternativeName>
        <fullName evidence="13">Membrane protein YidC</fullName>
    </alternativeName>
</protein>
<keyword evidence="5 13" id="KW-1003">Cell membrane</keyword>
<evidence type="ECO:0000256" key="14">
    <source>
        <dbReference type="SAM" id="MobiDB-lite"/>
    </source>
</evidence>
<evidence type="ECO:0000256" key="7">
    <source>
        <dbReference type="ARBA" id="ARBA00022927"/>
    </source>
</evidence>
<feature type="transmembrane region" description="Helical" evidence="13">
    <location>
        <begin position="7"/>
        <end position="26"/>
    </location>
</feature>
<evidence type="ECO:0000256" key="1">
    <source>
        <dbReference type="ARBA" id="ARBA00004429"/>
    </source>
</evidence>
<feature type="domain" description="Membrane insertase YidC N-terminal" evidence="16">
    <location>
        <begin position="96"/>
        <end position="366"/>
    </location>
</feature>
<keyword evidence="18" id="KW-1185">Reference proteome</keyword>
<comment type="subunit">
    <text evidence="13">Interacts with the Sec translocase complex via SecD. Specifically interacts with transmembrane segments of nascent integral membrane proteins during membrane integration.</text>
</comment>
<reference evidence="17 18" key="1">
    <citation type="submission" date="2018-05" db="EMBL/GenBank/DDBJ databases">
        <title>Complete genome sequence of Flagellimonas aquimarina ECD12 isolated from seaweed Ecklonia cava.</title>
        <authorList>
            <person name="Choi S."/>
            <person name="Seong C."/>
        </authorList>
    </citation>
    <scope>NUCLEOTIDE SEQUENCE [LARGE SCALE GENOMIC DNA]</scope>
    <source>
        <strain evidence="17 18">ECD12</strain>
    </source>
</reference>